<comment type="catalytic activity">
    <reaction evidence="9 10">
        <text>isopentenyl phosphate + ATP = isopentenyl diphosphate + ADP</text>
        <dbReference type="Rhea" id="RHEA:33963"/>
        <dbReference type="ChEBI" id="CHEBI:30616"/>
        <dbReference type="ChEBI" id="CHEBI:65078"/>
        <dbReference type="ChEBI" id="CHEBI:128769"/>
        <dbReference type="ChEBI" id="CHEBI:456216"/>
        <dbReference type="EC" id="2.7.4.26"/>
    </reaction>
</comment>
<dbReference type="AlphaFoldDB" id="A0A7C3MEF2"/>
<keyword evidence="6 10" id="KW-0418">Kinase</keyword>
<dbReference type="InterPro" id="IPR024192">
    <property type="entry name" value="Fosfomycin_R_FomA-type"/>
</dbReference>
<evidence type="ECO:0000256" key="12">
    <source>
        <dbReference type="PIRSR" id="PIRSR016496-2"/>
    </source>
</evidence>
<evidence type="ECO:0000256" key="9">
    <source>
        <dbReference type="ARBA" id="ARBA00049063"/>
    </source>
</evidence>
<evidence type="ECO:0000256" key="7">
    <source>
        <dbReference type="ARBA" id="ARBA00022840"/>
    </source>
</evidence>
<dbReference type="NCBIfam" id="NF040647">
    <property type="entry name" value="IPPK_Arch"/>
    <property type="match status" value="1"/>
</dbReference>
<dbReference type="Pfam" id="PF00696">
    <property type="entry name" value="AA_kinase"/>
    <property type="match status" value="1"/>
</dbReference>
<comment type="caution">
    <text evidence="14">The sequence shown here is derived from an EMBL/GenBank/DDBJ whole genome shotgun (WGS) entry which is preliminary data.</text>
</comment>
<dbReference type="PANTHER" id="PTHR43654">
    <property type="entry name" value="GLUTAMATE 5-KINASE"/>
    <property type="match status" value="1"/>
</dbReference>
<dbReference type="EC" id="2.7.4.26" evidence="2 10"/>
<feature type="binding site" evidence="11">
    <location>
        <position position="80"/>
    </location>
    <ligand>
        <name>substrate</name>
    </ligand>
</feature>
<feature type="binding site" evidence="11">
    <location>
        <position position="164"/>
    </location>
    <ligand>
        <name>ATP</name>
        <dbReference type="ChEBI" id="CHEBI:30616"/>
    </ligand>
</feature>
<evidence type="ECO:0000256" key="4">
    <source>
        <dbReference type="ARBA" id="ARBA00022679"/>
    </source>
</evidence>
<dbReference type="PIRSF" id="PIRSF016496">
    <property type="entry name" value="Kin_FomA"/>
    <property type="match status" value="1"/>
</dbReference>
<feature type="binding site" evidence="11">
    <location>
        <position position="226"/>
    </location>
    <ligand>
        <name>ATP</name>
        <dbReference type="ChEBI" id="CHEBI:30616"/>
    </ligand>
</feature>
<dbReference type="GO" id="GO:0102043">
    <property type="term" value="F:isopentenyl phosphate kinase activity"/>
    <property type="evidence" value="ECO:0007669"/>
    <property type="project" value="UniProtKB-EC"/>
</dbReference>
<accession>A0A7C3MEF2</accession>
<dbReference type="CDD" id="cd04241">
    <property type="entry name" value="AAK_FomA-like"/>
    <property type="match status" value="1"/>
</dbReference>
<sequence length="268" mass="29763">MVEVAFLASTGVKNRRVVLLLSLKRRGSGLRSELTILKIGGSVITDKSEGAFERLKEADLREVCRAISESWKNLILVHGAGSFGHPHVRKFGLSPLGASKVHLGCLRLSERFCSYLTEFGVPAYPVHPFLIFSAEIVDKAIRNGLLPVLHGDVVINEKFEVLSGDDIVVRLAEVFKPKRIGFATDVDGVYDLNGNVLERLDVKMFEEMLAGIGESKGEGKEDVTGGMLRKLQRLYEMEHKCNAYVFRGNYENLKKFLQGEKVGTEVII</sequence>
<evidence type="ECO:0000256" key="8">
    <source>
        <dbReference type="ARBA" id="ARBA00023229"/>
    </source>
</evidence>
<evidence type="ECO:0000256" key="2">
    <source>
        <dbReference type="ARBA" id="ARBA00012908"/>
    </source>
</evidence>
<dbReference type="Gene3D" id="3.40.1160.10">
    <property type="entry name" value="Acetylglutamate kinase-like"/>
    <property type="match status" value="1"/>
</dbReference>
<feature type="site" description="Transition state stabilizer" evidence="12">
    <location>
        <position position="47"/>
    </location>
</feature>
<keyword evidence="4 10" id="KW-0808">Transferase</keyword>
<evidence type="ECO:0000256" key="10">
    <source>
        <dbReference type="PIRNR" id="PIRNR016496"/>
    </source>
</evidence>
<proteinExistence type="inferred from homology"/>
<comment type="subunit">
    <text evidence="10">Homodimer.</text>
</comment>
<dbReference type="InterPro" id="IPR001048">
    <property type="entry name" value="Asp/Glu/Uridylate_kinase"/>
</dbReference>
<feature type="binding site" evidence="11">
    <location>
        <position position="85"/>
    </location>
    <ligand>
        <name>substrate</name>
    </ligand>
</feature>
<evidence type="ECO:0000256" key="6">
    <source>
        <dbReference type="ARBA" id="ARBA00022777"/>
    </source>
</evidence>
<dbReference type="EMBL" id="DTLB01000005">
    <property type="protein sequence ID" value="HFW31516.1"/>
    <property type="molecule type" value="Genomic_DNA"/>
</dbReference>
<protein>
    <recommendedName>
        <fullName evidence="3 10">Isopentenyl phosphate kinase</fullName>
        <shortName evidence="10">IPK</shortName>
        <ecNumber evidence="2 10">2.7.4.26</ecNumber>
    </recommendedName>
</protein>
<evidence type="ECO:0000259" key="13">
    <source>
        <dbReference type="Pfam" id="PF00696"/>
    </source>
</evidence>
<evidence type="ECO:0000256" key="5">
    <source>
        <dbReference type="ARBA" id="ARBA00022741"/>
    </source>
</evidence>
<gene>
    <name evidence="14" type="ORF">ENW66_00975</name>
</gene>
<dbReference type="GO" id="GO:0016114">
    <property type="term" value="P:terpenoid biosynthetic process"/>
    <property type="evidence" value="ECO:0007669"/>
    <property type="project" value="TreeGrafter"/>
</dbReference>
<comment type="function">
    <text evidence="10">Catalyzes the formation of isopentenyl diphosphate (IPP), the building block of all isoprenoids.</text>
</comment>
<comment type="similarity">
    <text evidence="1 10">Belongs to the isopentenyl phosphate kinase family.</text>
</comment>
<feature type="domain" description="Aspartate/glutamate/uridylate kinase" evidence="13">
    <location>
        <begin position="34"/>
        <end position="244"/>
    </location>
</feature>
<evidence type="ECO:0000313" key="14">
    <source>
        <dbReference type="EMBL" id="HFW31516.1"/>
    </source>
</evidence>
<keyword evidence="5 10" id="KW-0547">Nucleotide-binding</keyword>
<dbReference type="GO" id="GO:0005829">
    <property type="term" value="C:cytosol"/>
    <property type="evidence" value="ECO:0007669"/>
    <property type="project" value="TreeGrafter"/>
</dbReference>
<feature type="binding site" evidence="11">
    <location>
        <position position="185"/>
    </location>
    <ligand>
        <name>ATP</name>
        <dbReference type="ChEBI" id="CHEBI:30616"/>
    </ligand>
</feature>
<dbReference type="InterPro" id="IPR036393">
    <property type="entry name" value="AceGlu_kinase-like_sf"/>
</dbReference>
<reference evidence="14" key="1">
    <citation type="journal article" date="2020" name="mSystems">
        <title>Genome- and Community-Level Interaction Insights into Carbon Utilization and Element Cycling Functions of Hydrothermarchaeota in Hydrothermal Sediment.</title>
        <authorList>
            <person name="Zhou Z."/>
            <person name="Liu Y."/>
            <person name="Xu W."/>
            <person name="Pan J."/>
            <person name="Luo Z.H."/>
            <person name="Li M."/>
        </authorList>
    </citation>
    <scope>NUCLEOTIDE SEQUENCE [LARGE SCALE GENOMIC DNA]</scope>
    <source>
        <strain evidence="14">SpSt-87</strain>
    </source>
</reference>
<organism evidence="14">
    <name type="scientific">Archaeoglobus fulgidus</name>
    <dbReference type="NCBI Taxonomy" id="2234"/>
    <lineage>
        <taxon>Archaea</taxon>
        <taxon>Methanobacteriati</taxon>
        <taxon>Methanobacteriota</taxon>
        <taxon>Archaeoglobi</taxon>
        <taxon>Archaeoglobales</taxon>
        <taxon>Archaeoglobaceae</taxon>
        <taxon>Archaeoglobus</taxon>
    </lineage>
</organism>
<dbReference type="GO" id="GO:0016301">
    <property type="term" value="F:kinase activity"/>
    <property type="evidence" value="ECO:0007669"/>
    <property type="project" value="UniProtKB-KW"/>
</dbReference>
<keyword evidence="7 10" id="KW-0067">ATP-binding</keyword>
<keyword evidence="8" id="KW-0414">Isoprene biosynthesis</keyword>
<feature type="binding site" evidence="11">
    <location>
        <begin position="38"/>
        <end position="42"/>
    </location>
    <ligand>
        <name>ATP</name>
        <dbReference type="ChEBI" id="CHEBI:30616"/>
    </ligand>
</feature>
<name>A0A7C3MEF2_ARCFL</name>
<evidence type="ECO:0000256" key="1">
    <source>
        <dbReference type="ARBA" id="ARBA00010540"/>
    </source>
</evidence>
<dbReference type="SUPFAM" id="SSF53633">
    <property type="entry name" value="Carbamate kinase-like"/>
    <property type="match status" value="1"/>
</dbReference>
<dbReference type="GO" id="GO:0005524">
    <property type="term" value="F:ATP binding"/>
    <property type="evidence" value="ECO:0007669"/>
    <property type="project" value="UniProtKB-KW"/>
</dbReference>
<dbReference type="PANTHER" id="PTHR43654:SF1">
    <property type="entry name" value="ISOPENTENYL PHOSPHATE KINASE"/>
    <property type="match status" value="1"/>
</dbReference>
<feature type="binding site" evidence="11">
    <location>
        <position position="230"/>
    </location>
    <ligand>
        <name>ATP</name>
        <dbReference type="ChEBI" id="CHEBI:30616"/>
    </ligand>
</feature>
<evidence type="ECO:0000256" key="3">
    <source>
        <dbReference type="ARBA" id="ARBA00017267"/>
    </source>
</evidence>
<evidence type="ECO:0000256" key="11">
    <source>
        <dbReference type="PIRSR" id="PIRSR016496-1"/>
    </source>
</evidence>
<feature type="binding site" evidence="11">
    <location>
        <position position="81"/>
    </location>
    <ligand>
        <name>ATP</name>
        <dbReference type="ChEBI" id="CHEBI:30616"/>
    </ligand>
</feature>